<feature type="compositionally biased region" description="Basic and acidic residues" evidence="1">
    <location>
        <begin position="49"/>
        <end position="63"/>
    </location>
</feature>
<feature type="region of interest" description="Disordered" evidence="1">
    <location>
        <begin position="82"/>
        <end position="101"/>
    </location>
</feature>
<protein>
    <submittedName>
        <fullName evidence="2">Uncharacterized protein</fullName>
    </submittedName>
</protein>
<dbReference type="Proteomes" id="UP000801492">
    <property type="component" value="Unassembled WGS sequence"/>
</dbReference>
<evidence type="ECO:0000313" key="3">
    <source>
        <dbReference type="Proteomes" id="UP000801492"/>
    </source>
</evidence>
<gene>
    <name evidence="2" type="ORF">ILUMI_07112</name>
</gene>
<keyword evidence="3" id="KW-1185">Reference proteome</keyword>
<feature type="compositionally biased region" description="Polar residues" evidence="1">
    <location>
        <begin position="84"/>
        <end position="101"/>
    </location>
</feature>
<dbReference type="OrthoDB" id="5314041at2759"/>
<feature type="non-terminal residue" evidence="2">
    <location>
        <position position="1"/>
    </location>
</feature>
<feature type="region of interest" description="Disordered" evidence="1">
    <location>
        <begin position="25"/>
        <end position="65"/>
    </location>
</feature>
<comment type="caution">
    <text evidence="2">The sequence shown here is derived from an EMBL/GenBank/DDBJ whole genome shotgun (WGS) entry which is preliminary data.</text>
</comment>
<organism evidence="2 3">
    <name type="scientific">Ignelater luminosus</name>
    <name type="common">Cucubano</name>
    <name type="synonym">Pyrophorus luminosus</name>
    <dbReference type="NCBI Taxonomy" id="2038154"/>
    <lineage>
        <taxon>Eukaryota</taxon>
        <taxon>Metazoa</taxon>
        <taxon>Ecdysozoa</taxon>
        <taxon>Arthropoda</taxon>
        <taxon>Hexapoda</taxon>
        <taxon>Insecta</taxon>
        <taxon>Pterygota</taxon>
        <taxon>Neoptera</taxon>
        <taxon>Endopterygota</taxon>
        <taxon>Coleoptera</taxon>
        <taxon>Polyphaga</taxon>
        <taxon>Elateriformia</taxon>
        <taxon>Elateroidea</taxon>
        <taxon>Elateridae</taxon>
        <taxon>Agrypninae</taxon>
        <taxon>Pyrophorini</taxon>
        <taxon>Ignelater</taxon>
    </lineage>
</organism>
<evidence type="ECO:0000313" key="2">
    <source>
        <dbReference type="EMBL" id="KAF2899062.1"/>
    </source>
</evidence>
<dbReference type="AlphaFoldDB" id="A0A8K0D9W4"/>
<accession>A0A8K0D9W4</accession>
<proteinExistence type="predicted"/>
<name>A0A8K0D9W4_IGNLU</name>
<dbReference type="Gene3D" id="2.30.29.30">
    <property type="entry name" value="Pleckstrin-homology domain (PH domain)/Phosphotyrosine-binding domain (PTB)"/>
    <property type="match status" value="1"/>
</dbReference>
<dbReference type="EMBL" id="VTPC01003068">
    <property type="protein sequence ID" value="KAF2899062.1"/>
    <property type="molecule type" value="Genomic_DNA"/>
</dbReference>
<dbReference type="InterPro" id="IPR011993">
    <property type="entry name" value="PH-like_dom_sf"/>
</dbReference>
<evidence type="ECO:0000256" key="1">
    <source>
        <dbReference type="SAM" id="MobiDB-lite"/>
    </source>
</evidence>
<reference evidence="2" key="1">
    <citation type="submission" date="2019-08" db="EMBL/GenBank/DDBJ databases">
        <title>The genome of the North American firefly Photinus pyralis.</title>
        <authorList>
            <consortium name="Photinus pyralis genome working group"/>
            <person name="Fallon T.R."/>
            <person name="Sander Lower S.E."/>
            <person name="Weng J.-K."/>
        </authorList>
    </citation>
    <scope>NUCLEOTIDE SEQUENCE</scope>
    <source>
        <strain evidence="2">TRF0915ILg1</strain>
        <tissue evidence="2">Whole body</tissue>
    </source>
</reference>
<sequence>DRAADIILTLGQAFELAYQMALREQVTSKSKSNRENHKAAVSPGSVSSHSREFKDSSRADLKLNGHPLKMKPLTLSLAAEPVIDTQSQRTPTKINSGDIQA</sequence>